<dbReference type="Proteomes" id="UP000003835">
    <property type="component" value="Unassembled WGS sequence"/>
</dbReference>
<dbReference type="EMBL" id="DS989856">
    <property type="protein sequence ID" value="EDX73768.1"/>
    <property type="molecule type" value="Genomic_DNA"/>
</dbReference>
<gene>
    <name evidence="1" type="ORF">MC7420_6816</name>
</gene>
<dbReference type="STRING" id="118168.MC7420_6816"/>
<accession>B4VWG8</accession>
<evidence type="ECO:0000313" key="2">
    <source>
        <dbReference type="Proteomes" id="UP000003835"/>
    </source>
</evidence>
<dbReference type="HOGENOM" id="CLU_3134434_0_0_3"/>
<proteinExistence type="predicted"/>
<protein>
    <submittedName>
        <fullName evidence="1">Uncharacterized protein</fullName>
    </submittedName>
</protein>
<keyword evidence="2" id="KW-1185">Reference proteome</keyword>
<evidence type="ECO:0000313" key="1">
    <source>
        <dbReference type="EMBL" id="EDX73768.1"/>
    </source>
</evidence>
<organism evidence="1 2">
    <name type="scientific">Coleofasciculus chthonoplastes PCC 7420</name>
    <dbReference type="NCBI Taxonomy" id="118168"/>
    <lineage>
        <taxon>Bacteria</taxon>
        <taxon>Bacillati</taxon>
        <taxon>Cyanobacteriota</taxon>
        <taxon>Cyanophyceae</taxon>
        <taxon>Coleofasciculales</taxon>
        <taxon>Coleofasciculaceae</taxon>
        <taxon>Coleofasciculus</taxon>
    </lineage>
</organism>
<dbReference type="AlphaFoldDB" id="B4VWG8"/>
<name>B4VWG8_9CYAN</name>
<sequence>MCPNRLAVAISRQPVLREITETVNSPFQPFSVEPRKSLLKDLINLLKSD</sequence>
<reference evidence="1 2" key="1">
    <citation type="submission" date="2008-07" db="EMBL/GenBank/DDBJ databases">
        <authorList>
            <person name="Tandeau de Marsac N."/>
            <person name="Ferriera S."/>
            <person name="Johnson J."/>
            <person name="Kravitz S."/>
            <person name="Beeson K."/>
            <person name="Sutton G."/>
            <person name="Rogers Y.-H."/>
            <person name="Friedman R."/>
            <person name="Frazier M."/>
            <person name="Venter J.C."/>
        </authorList>
    </citation>
    <scope>NUCLEOTIDE SEQUENCE [LARGE SCALE GENOMIC DNA]</scope>
    <source>
        <strain evidence="1 2">PCC 7420</strain>
    </source>
</reference>